<accession>A0A5N6M047</accession>
<dbReference type="InterPro" id="IPR044660">
    <property type="entry name" value="IBH1-like"/>
</dbReference>
<dbReference type="PANTHER" id="PTHR33124">
    <property type="entry name" value="TRANSCRIPTION FACTOR IBH1-LIKE 1"/>
    <property type="match status" value="1"/>
</dbReference>
<comment type="caution">
    <text evidence="4">The sequence shown here is derived from an EMBL/GenBank/DDBJ whole genome shotgun (WGS) entry which is preliminary data.</text>
</comment>
<dbReference type="InterPro" id="IPR059002">
    <property type="entry name" value="IBH1_N"/>
</dbReference>
<evidence type="ECO:0000313" key="4">
    <source>
        <dbReference type="EMBL" id="KAD3066323.1"/>
    </source>
</evidence>
<protein>
    <recommendedName>
        <fullName evidence="3">IBH1-like N-terminal domain-containing protein</fullName>
    </recommendedName>
</protein>
<evidence type="ECO:0000256" key="1">
    <source>
        <dbReference type="ARBA" id="ARBA00023015"/>
    </source>
</evidence>
<dbReference type="PANTHER" id="PTHR33124:SF5">
    <property type="entry name" value="TRANSCRIPTION FACTOR IBH1-LIKE 1"/>
    <property type="match status" value="1"/>
</dbReference>
<evidence type="ECO:0000313" key="6">
    <source>
        <dbReference type="Proteomes" id="UP000326396"/>
    </source>
</evidence>
<keyword evidence="2" id="KW-0804">Transcription</keyword>
<keyword evidence="1" id="KW-0805">Transcription regulation</keyword>
<sequence>MHTSSMLKKEFLKKWIKGLQICYSSKKKMDVMERKKKIKLSADIAMASAKKTATSWSNALVSEAKNNKQHDTILVSRLLGSESQSKMHEKNASRIISVHKRVQCKKILKRSCNIGKKMKNQKNMKKKNMKISRSNLATILAKRLVKKRTKVLKRLVPGGESMNELCLIKEAMDYMLSLKVQVDVMRSVVAAAEVLSDDKMLKLVE</sequence>
<reference evidence="4 6" key="1">
    <citation type="submission" date="2019-05" db="EMBL/GenBank/DDBJ databases">
        <title>Mikania micrantha, genome provides insights into the molecular mechanism of rapid growth.</title>
        <authorList>
            <person name="Liu B."/>
        </authorList>
    </citation>
    <scope>NUCLEOTIDE SEQUENCE [LARGE SCALE GENOMIC DNA]</scope>
    <source>
        <strain evidence="4">NLD-2019</strain>
        <tissue evidence="4">Leaf</tissue>
    </source>
</reference>
<keyword evidence="6" id="KW-1185">Reference proteome</keyword>
<dbReference type="OrthoDB" id="1922093at2759"/>
<dbReference type="Proteomes" id="UP000326396">
    <property type="component" value="Linkage Group LG7"/>
</dbReference>
<dbReference type="EMBL" id="SZYD01000017">
    <property type="protein sequence ID" value="KAD3066323.1"/>
    <property type="molecule type" value="Genomic_DNA"/>
</dbReference>
<feature type="domain" description="IBH1-like N-terminal" evidence="3">
    <location>
        <begin position="5"/>
        <end position="67"/>
    </location>
</feature>
<gene>
    <name evidence="4" type="ORF">E3N88_34202</name>
    <name evidence="5" type="ORF">E3N88_35907</name>
</gene>
<dbReference type="AlphaFoldDB" id="A0A5N6M047"/>
<organism evidence="4 6">
    <name type="scientific">Mikania micrantha</name>
    <name type="common">bitter vine</name>
    <dbReference type="NCBI Taxonomy" id="192012"/>
    <lineage>
        <taxon>Eukaryota</taxon>
        <taxon>Viridiplantae</taxon>
        <taxon>Streptophyta</taxon>
        <taxon>Embryophyta</taxon>
        <taxon>Tracheophyta</taxon>
        <taxon>Spermatophyta</taxon>
        <taxon>Magnoliopsida</taxon>
        <taxon>eudicotyledons</taxon>
        <taxon>Gunneridae</taxon>
        <taxon>Pentapetalae</taxon>
        <taxon>asterids</taxon>
        <taxon>campanulids</taxon>
        <taxon>Asterales</taxon>
        <taxon>Asteraceae</taxon>
        <taxon>Asteroideae</taxon>
        <taxon>Heliantheae alliance</taxon>
        <taxon>Eupatorieae</taxon>
        <taxon>Mikania</taxon>
    </lineage>
</organism>
<name>A0A5N6M047_9ASTR</name>
<proteinExistence type="predicted"/>
<dbReference type="EMBL" id="SZYD01000017">
    <property type="protein sequence ID" value="KAD3068027.1"/>
    <property type="molecule type" value="Genomic_DNA"/>
</dbReference>
<dbReference type="Pfam" id="PF26576">
    <property type="entry name" value="IBH1_N"/>
    <property type="match status" value="1"/>
</dbReference>
<evidence type="ECO:0000256" key="2">
    <source>
        <dbReference type="ARBA" id="ARBA00023163"/>
    </source>
</evidence>
<evidence type="ECO:0000259" key="3">
    <source>
        <dbReference type="Pfam" id="PF26576"/>
    </source>
</evidence>
<dbReference type="GO" id="GO:0006355">
    <property type="term" value="P:regulation of DNA-templated transcription"/>
    <property type="evidence" value="ECO:0007669"/>
    <property type="project" value="InterPro"/>
</dbReference>
<evidence type="ECO:0000313" key="5">
    <source>
        <dbReference type="EMBL" id="KAD3068027.1"/>
    </source>
</evidence>